<proteinExistence type="inferred from homology"/>
<dbReference type="InterPro" id="IPR026893">
    <property type="entry name" value="Tyr/Ser_Pase_IphP-type"/>
</dbReference>
<reference evidence="4" key="1">
    <citation type="journal article" date="2019" name="Int. J. Syst. Evol. Microbiol.">
        <title>The Global Catalogue of Microorganisms (GCM) 10K type strain sequencing project: providing services to taxonomists for standard genome sequencing and annotation.</title>
        <authorList>
            <consortium name="The Broad Institute Genomics Platform"/>
            <consortium name="The Broad Institute Genome Sequencing Center for Infectious Disease"/>
            <person name="Wu L."/>
            <person name="Ma J."/>
        </authorList>
    </citation>
    <scope>NUCLEOTIDE SEQUENCE [LARGE SCALE GENOMIC DNA]</scope>
    <source>
        <strain evidence="4">JCM 1490</strain>
    </source>
</reference>
<evidence type="ECO:0000313" key="4">
    <source>
        <dbReference type="Proteomes" id="UP001596455"/>
    </source>
</evidence>
<comment type="caution">
    <text evidence="3">The sequence shown here is derived from an EMBL/GenBank/DDBJ whole genome shotgun (WGS) entry which is preliminary data.</text>
</comment>
<dbReference type="Proteomes" id="UP001596455">
    <property type="component" value="Unassembled WGS sequence"/>
</dbReference>
<evidence type="ECO:0000313" key="3">
    <source>
        <dbReference type="EMBL" id="MFC7406693.1"/>
    </source>
</evidence>
<dbReference type="RefSeq" id="WP_382396227.1">
    <property type="nucleotide sequence ID" value="NZ_JBHTCQ010000004.1"/>
</dbReference>
<accession>A0ABW2QDX8</accession>
<gene>
    <name evidence="3" type="ORF">ACFQQL_16355</name>
</gene>
<keyword evidence="4" id="KW-1185">Reference proteome</keyword>
<sequence>MRELRWDGSVNIRDLGGLPTSASPTGTTLERRVARGPRRELLTLTGWRAARAWGRRTIVDLRTAEEVGPPRGDPTAAGSDGITVVHTPTEDHTNPAFREACFPILDSPEYWEHNWEILPDLVRAALEAVADARPGVLVHCRAGRDRTGMMAALLLANAGVPPEIVAEDYAASVRAMAGVTHHGPTHDRQSAWDAQQVAAWLDHTVPLVVDAAANVDRALDVVGLSEPYRDRLRSLLTRPG</sequence>
<dbReference type="InterPro" id="IPR016130">
    <property type="entry name" value="Tyr_Pase_AS"/>
</dbReference>
<dbReference type="Pfam" id="PF13350">
    <property type="entry name" value="Y_phosphatase3"/>
    <property type="match status" value="1"/>
</dbReference>
<dbReference type="SUPFAM" id="SSF52799">
    <property type="entry name" value="(Phosphotyrosine protein) phosphatases II"/>
    <property type="match status" value="1"/>
</dbReference>
<dbReference type="PROSITE" id="PS50056">
    <property type="entry name" value="TYR_PHOSPHATASE_2"/>
    <property type="match status" value="1"/>
</dbReference>
<dbReference type="PANTHER" id="PTHR31126">
    <property type="entry name" value="TYROSINE-PROTEIN PHOSPHATASE"/>
    <property type="match status" value="1"/>
</dbReference>
<dbReference type="Gene3D" id="3.90.190.10">
    <property type="entry name" value="Protein tyrosine phosphatase superfamily"/>
    <property type="match status" value="1"/>
</dbReference>
<dbReference type="EMBL" id="JBHTCQ010000004">
    <property type="protein sequence ID" value="MFC7406693.1"/>
    <property type="molecule type" value="Genomic_DNA"/>
</dbReference>
<dbReference type="PROSITE" id="PS00383">
    <property type="entry name" value="TYR_PHOSPHATASE_1"/>
    <property type="match status" value="1"/>
</dbReference>
<protein>
    <submittedName>
        <fullName evidence="3">Tyrosine-protein phosphatase</fullName>
    </submittedName>
</protein>
<dbReference type="InterPro" id="IPR000387">
    <property type="entry name" value="Tyr_Pase_dom"/>
</dbReference>
<name>A0ABW2QDX8_9MICO</name>
<dbReference type="PANTHER" id="PTHR31126:SF1">
    <property type="entry name" value="TYROSINE SPECIFIC PROTEIN PHOSPHATASES DOMAIN-CONTAINING PROTEIN"/>
    <property type="match status" value="1"/>
</dbReference>
<feature type="domain" description="Tyrosine specific protein phosphatases" evidence="2">
    <location>
        <begin position="116"/>
        <end position="174"/>
    </location>
</feature>
<dbReference type="InterPro" id="IPR029021">
    <property type="entry name" value="Prot-tyrosine_phosphatase-like"/>
</dbReference>
<comment type="similarity">
    <text evidence="1">Belongs to the protein-tyrosine phosphatase family.</text>
</comment>
<organism evidence="3 4">
    <name type="scientific">Georgenia alba</name>
    <dbReference type="NCBI Taxonomy" id="2233858"/>
    <lineage>
        <taxon>Bacteria</taxon>
        <taxon>Bacillati</taxon>
        <taxon>Actinomycetota</taxon>
        <taxon>Actinomycetes</taxon>
        <taxon>Micrococcales</taxon>
        <taxon>Bogoriellaceae</taxon>
        <taxon>Georgenia</taxon>
    </lineage>
</organism>
<evidence type="ECO:0000256" key="1">
    <source>
        <dbReference type="ARBA" id="ARBA00009580"/>
    </source>
</evidence>
<evidence type="ECO:0000259" key="2">
    <source>
        <dbReference type="PROSITE" id="PS50056"/>
    </source>
</evidence>